<gene>
    <name evidence="1" type="ORF">PVK06_002900</name>
</gene>
<accession>A0ABR0R5Y7</accession>
<evidence type="ECO:0000313" key="1">
    <source>
        <dbReference type="EMBL" id="KAK5846606.1"/>
    </source>
</evidence>
<sequence length="91" mass="10461">MRLGRVKIHGPALFLVRYILPKTWRAATKAMKQRIMTRTIVREIFKPEALFVQNQSMLLPNPEPTEVETEVAMPPITLQRRIPIVATSLPL</sequence>
<protein>
    <submittedName>
        <fullName evidence="1">Uncharacterized protein</fullName>
    </submittedName>
</protein>
<dbReference type="Proteomes" id="UP001358586">
    <property type="component" value="Chromosome 1"/>
</dbReference>
<name>A0ABR0R5Y7_GOSAR</name>
<proteinExistence type="predicted"/>
<comment type="caution">
    <text evidence="1">The sequence shown here is derived from an EMBL/GenBank/DDBJ whole genome shotgun (WGS) entry which is preliminary data.</text>
</comment>
<dbReference type="EMBL" id="JARKNE010000001">
    <property type="protein sequence ID" value="KAK5846606.1"/>
    <property type="molecule type" value="Genomic_DNA"/>
</dbReference>
<keyword evidence="2" id="KW-1185">Reference proteome</keyword>
<reference evidence="1 2" key="1">
    <citation type="submission" date="2023-03" db="EMBL/GenBank/DDBJ databases">
        <title>WGS of Gossypium arboreum.</title>
        <authorList>
            <person name="Yu D."/>
        </authorList>
    </citation>
    <scope>NUCLEOTIDE SEQUENCE [LARGE SCALE GENOMIC DNA]</scope>
    <source>
        <tissue evidence="1">Leaf</tissue>
    </source>
</reference>
<organism evidence="1 2">
    <name type="scientific">Gossypium arboreum</name>
    <name type="common">Tree cotton</name>
    <name type="synonym">Gossypium nanking</name>
    <dbReference type="NCBI Taxonomy" id="29729"/>
    <lineage>
        <taxon>Eukaryota</taxon>
        <taxon>Viridiplantae</taxon>
        <taxon>Streptophyta</taxon>
        <taxon>Embryophyta</taxon>
        <taxon>Tracheophyta</taxon>
        <taxon>Spermatophyta</taxon>
        <taxon>Magnoliopsida</taxon>
        <taxon>eudicotyledons</taxon>
        <taxon>Gunneridae</taxon>
        <taxon>Pentapetalae</taxon>
        <taxon>rosids</taxon>
        <taxon>malvids</taxon>
        <taxon>Malvales</taxon>
        <taxon>Malvaceae</taxon>
        <taxon>Malvoideae</taxon>
        <taxon>Gossypium</taxon>
    </lineage>
</organism>
<evidence type="ECO:0000313" key="2">
    <source>
        <dbReference type="Proteomes" id="UP001358586"/>
    </source>
</evidence>